<reference evidence="8 9" key="1">
    <citation type="submission" date="2019-07" db="EMBL/GenBank/DDBJ databases">
        <title>Whole genome shotgun sequence of Brevifollis gellanilyticus NBRC 108608.</title>
        <authorList>
            <person name="Hosoyama A."/>
            <person name="Uohara A."/>
            <person name="Ohji S."/>
            <person name="Ichikawa N."/>
        </authorList>
    </citation>
    <scope>NUCLEOTIDE SEQUENCE [LARGE SCALE GENOMIC DNA]</scope>
    <source>
        <strain evidence="8 9">NBRC 108608</strain>
    </source>
</reference>
<gene>
    <name evidence="8" type="primary">arsA_6</name>
    <name evidence="8" type="ORF">BGE01nite_43220</name>
</gene>
<evidence type="ECO:0000259" key="7">
    <source>
        <dbReference type="Pfam" id="PF00884"/>
    </source>
</evidence>
<keyword evidence="9" id="KW-1185">Reference proteome</keyword>
<dbReference type="GO" id="GO:0046872">
    <property type="term" value="F:metal ion binding"/>
    <property type="evidence" value="ECO:0007669"/>
    <property type="project" value="UniProtKB-KW"/>
</dbReference>
<evidence type="ECO:0000256" key="3">
    <source>
        <dbReference type="ARBA" id="ARBA00022801"/>
    </source>
</evidence>
<dbReference type="Proteomes" id="UP000321577">
    <property type="component" value="Unassembled WGS sequence"/>
</dbReference>
<dbReference type="RefSeq" id="WP_146853540.1">
    <property type="nucleotide sequence ID" value="NZ_BKAG01000040.1"/>
</dbReference>
<dbReference type="InterPro" id="IPR050738">
    <property type="entry name" value="Sulfatase"/>
</dbReference>
<evidence type="ECO:0000256" key="4">
    <source>
        <dbReference type="ARBA" id="ARBA00022837"/>
    </source>
</evidence>
<comment type="caution">
    <text evidence="8">The sequence shown here is derived from an EMBL/GenBank/DDBJ whole genome shotgun (WGS) entry which is preliminary data.</text>
</comment>
<feature type="domain" description="Sulfatase N-terminal" evidence="7">
    <location>
        <begin position="29"/>
        <end position="339"/>
    </location>
</feature>
<name>A0A512MFB2_9BACT</name>
<dbReference type="InterPro" id="IPR000917">
    <property type="entry name" value="Sulfatase_N"/>
</dbReference>
<evidence type="ECO:0000256" key="6">
    <source>
        <dbReference type="SAM" id="SignalP"/>
    </source>
</evidence>
<keyword evidence="6" id="KW-0732">Signal</keyword>
<evidence type="ECO:0000313" key="8">
    <source>
        <dbReference type="EMBL" id="GEP45031.1"/>
    </source>
</evidence>
<organism evidence="8 9">
    <name type="scientific">Brevifollis gellanilyticus</name>
    <dbReference type="NCBI Taxonomy" id="748831"/>
    <lineage>
        <taxon>Bacteria</taxon>
        <taxon>Pseudomonadati</taxon>
        <taxon>Verrucomicrobiota</taxon>
        <taxon>Verrucomicrobiia</taxon>
        <taxon>Verrucomicrobiales</taxon>
        <taxon>Verrucomicrobiaceae</taxon>
    </lineage>
</organism>
<sequence length="481" mass="53057">MRRLRPLSRLSALLFSVLALQTSAFSAPPNIVVIFMDDMGYADVSCFGAQGYQTPNIDKLAAEGRKFTNFHVAQPVCSASRTALLTGCYPNRVGIHGALGPQAKHGIHADEMTLGELVKQKGYATAAVGKWHLGSMPQFLPTKHGFDEYYGIPYSNDMWPYHPQAKKGSYPKLPMIEGDKAVDEEITPEDQTKLTTDYTERGVKFIEKNKDKPFLLYLAHSMVHVPLFVSEKYKGKSGKGLFADVMLEVDWSVGQIMDTLKKNGLEENTWIIFTSDNGPWLSYGDHAGSAGPLREGKGTCWEGGTRVTGIMKWPAKIPAGTSTDTMMMTIDLLPTIAHVIEAKLPEHKIDGLNCWPIVAGEAGAKNPHDFYAFYYEQNQLQAITSGDGKWKLQLPHAYRSLPADQPKATGGIPVGYKQVKIEQPELYDLYTDISESKNIAGQFPDEVSKLQKHAETIRAELGDSLMKQPKGSGTREAGKAQ</sequence>
<feature type="chain" id="PRO_5021733426" evidence="6">
    <location>
        <begin position="27"/>
        <end position="481"/>
    </location>
</feature>
<evidence type="ECO:0000256" key="1">
    <source>
        <dbReference type="ARBA" id="ARBA00008779"/>
    </source>
</evidence>
<dbReference type="InterPro" id="IPR024607">
    <property type="entry name" value="Sulfatase_CS"/>
</dbReference>
<proteinExistence type="inferred from homology"/>
<feature type="region of interest" description="Disordered" evidence="5">
    <location>
        <begin position="459"/>
        <end position="481"/>
    </location>
</feature>
<dbReference type="GO" id="GO:0004065">
    <property type="term" value="F:arylsulfatase activity"/>
    <property type="evidence" value="ECO:0007669"/>
    <property type="project" value="TreeGrafter"/>
</dbReference>
<keyword evidence="4" id="KW-0106">Calcium</keyword>
<dbReference type="EMBL" id="BKAG01000040">
    <property type="protein sequence ID" value="GEP45031.1"/>
    <property type="molecule type" value="Genomic_DNA"/>
</dbReference>
<comment type="similarity">
    <text evidence="1">Belongs to the sulfatase family.</text>
</comment>
<dbReference type="SUPFAM" id="SSF53649">
    <property type="entry name" value="Alkaline phosphatase-like"/>
    <property type="match status" value="1"/>
</dbReference>
<dbReference type="OrthoDB" id="9762324at2"/>
<feature type="signal peptide" evidence="6">
    <location>
        <begin position="1"/>
        <end position="26"/>
    </location>
</feature>
<keyword evidence="2" id="KW-0479">Metal-binding</keyword>
<keyword evidence="3" id="KW-0378">Hydrolase</keyword>
<evidence type="ECO:0000256" key="2">
    <source>
        <dbReference type="ARBA" id="ARBA00022723"/>
    </source>
</evidence>
<evidence type="ECO:0000256" key="5">
    <source>
        <dbReference type="SAM" id="MobiDB-lite"/>
    </source>
</evidence>
<accession>A0A512MFB2</accession>
<dbReference type="InterPro" id="IPR017850">
    <property type="entry name" value="Alkaline_phosphatase_core_sf"/>
</dbReference>
<dbReference type="PANTHER" id="PTHR42693:SF53">
    <property type="entry name" value="ENDO-4-O-SULFATASE"/>
    <property type="match status" value="1"/>
</dbReference>
<evidence type="ECO:0000313" key="9">
    <source>
        <dbReference type="Proteomes" id="UP000321577"/>
    </source>
</evidence>
<dbReference type="CDD" id="cd16026">
    <property type="entry name" value="GALNS_like"/>
    <property type="match status" value="1"/>
</dbReference>
<dbReference type="PROSITE" id="PS00149">
    <property type="entry name" value="SULFATASE_2"/>
    <property type="match status" value="1"/>
</dbReference>
<protein>
    <submittedName>
        <fullName evidence="8">Arylsulfatase</fullName>
    </submittedName>
</protein>
<dbReference type="Pfam" id="PF00884">
    <property type="entry name" value="Sulfatase"/>
    <property type="match status" value="1"/>
</dbReference>
<dbReference type="AlphaFoldDB" id="A0A512MFB2"/>
<dbReference type="Gene3D" id="3.40.720.10">
    <property type="entry name" value="Alkaline Phosphatase, subunit A"/>
    <property type="match status" value="1"/>
</dbReference>
<dbReference type="PANTHER" id="PTHR42693">
    <property type="entry name" value="ARYLSULFATASE FAMILY MEMBER"/>
    <property type="match status" value="1"/>
</dbReference>
<dbReference type="Gene3D" id="3.30.1120.10">
    <property type="match status" value="1"/>
</dbReference>